<dbReference type="Pfam" id="PF00344">
    <property type="entry name" value="SecY"/>
    <property type="match status" value="1"/>
</dbReference>
<dbReference type="AlphaFoldDB" id="A0A2N3G6D8"/>
<feature type="transmembrane region" description="Helical" evidence="10">
    <location>
        <begin position="176"/>
        <end position="197"/>
    </location>
</feature>
<dbReference type="FunFam" id="1.10.3370.10:FF:000001">
    <property type="entry name" value="Preprotein translocase subunit SecY"/>
    <property type="match status" value="1"/>
</dbReference>
<keyword evidence="5 10" id="KW-0653">Protein transport</keyword>
<dbReference type="InterPro" id="IPR026593">
    <property type="entry name" value="SecY"/>
</dbReference>
<evidence type="ECO:0000256" key="1">
    <source>
        <dbReference type="ARBA" id="ARBA00004141"/>
    </source>
</evidence>
<dbReference type="InterPro" id="IPR002208">
    <property type="entry name" value="SecY/SEC61-alpha"/>
</dbReference>
<feature type="transmembrane region" description="Helical" evidence="10">
    <location>
        <begin position="152"/>
        <end position="169"/>
    </location>
</feature>
<feature type="transmembrane region" description="Helical" evidence="10">
    <location>
        <begin position="266"/>
        <end position="289"/>
    </location>
</feature>
<dbReference type="GO" id="GO:0005886">
    <property type="term" value="C:plasma membrane"/>
    <property type="evidence" value="ECO:0007669"/>
    <property type="project" value="UniProtKB-SubCell"/>
</dbReference>
<accession>A0A2N3G6D8</accession>
<feature type="transmembrane region" description="Helical" evidence="10">
    <location>
        <begin position="112"/>
        <end position="132"/>
    </location>
</feature>
<gene>
    <name evidence="10" type="primary">secY</name>
    <name evidence="12" type="ORF">CVT63_04400</name>
</gene>
<keyword evidence="3 10" id="KW-0813">Transport</keyword>
<dbReference type="GO" id="GO:0065002">
    <property type="term" value="P:intracellular protein transmembrane transport"/>
    <property type="evidence" value="ECO:0007669"/>
    <property type="project" value="UniProtKB-UniRule"/>
</dbReference>
<dbReference type="Gene3D" id="1.10.3370.10">
    <property type="entry name" value="SecY subunit domain"/>
    <property type="match status" value="1"/>
</dbReference>
<dbReference type="HAMAP" id="MF_01465">
    <property type="entry name" value="SecY"/>
    <property type="match status" value="1"/>
</dbReference>
<evidence type="ECO:0000256" key="8">
    <source>
        <dbReference type="ARBA" id="ARBA00023136"/>
    </source>
</evidence>
<dbReference type="PIRSF" id="PIRSF004557">
    <property type="entry name" value="SecY"/>
    <property type="match status" value="1"/>
</dbReference>
<sequence>MLSGFRDAMKIPDLRKKIIFTFFILALYRIGCFIPAPGVSISNLAKQLSGNGLLRFLNLFTGGGLARMAIFGLGIMPYITAQIIMELLSAVIPKIKEWHEEGELGRKKITKISRYMTLVLATMQSSALIVSFSNGSEESKKILPGITFSKGLLIVLTLVAGMALLMWFGELITERGVGNGMSILIFAAIIAALPAELSNMARTIMVRQSALLAPVACAGLAVIAGVIYIEQGERRIPVQYAKQVRGRKTYSGASTYIPVKVNTSGVIPIIFASAVLSFPLIIAQFFPALTKFAKSFSQGSISYFAIYTGLIVFFAYFYTAIIFDPFELADNLKKYGGFIPGIRPGMPTTSYVSKVVNRINLPGSLYLAAIALIPAIMLVFFGVHDVPFGGAAVLIIVGVALETMKQIESQMQMRHYEGFLSK</sequence>
<evidence type="ECO:0000256" key="11">
    <source>
        <dbReference type="RuleBase" id="RU004349"/>
    </source>
</evidence>
<comment type="caution">
    <text evidence="10">Lacks conserved residue(s) required for the propagation of feature annotation.</text>
</comment>
<name>A0A2N3G6D8_9ACTN</name>
<dbReference type="InterPro" id="IPR023201">
    <property type="entry name" value="SecY_dom_sf"/>
</dbReference>
<comment type="subunit">
    <text evidence="10">Component of the Sec protein translocase complex. Heterotrimer consisting of SecY, SecE and SecG subunits. The heterotrimers can form oligomers, although 1 heterotrimer is thought to be able to translocate proteins. Interacts with the ribosome. Interacts with SecDF, and other proteins may be involved. Interacts with SecA.</text>
</comment>
<comment type="function">
    <text evidence="10">The central subunit of the protein translocation channel SecYEG. Consists of two halves formed by TMs 1-5 and 6-10. These two domains form a lateral gate at the front which open onto the bilayer between TMs 2 and 7, and are clamped together by SecE at the back. The channel is closed by both a pore ring composed of hydrophobic SecY resides and a short helix (helix 2A) on the extracellular side of the membrane which forms a plug. The plug probably moves laterally to allow the channel to open. The ring and the pore may move independently.</text>
</comment>
<evidence type="ECO:0000313" key="13">
    <source>
        <dbReference type="Proteomes" id="UP000233654"/>
    </source>
</evidence>
<evidence type="ECO:0000256" key="9">
    <source>
        <dbReference type="ARBA" id="ARBA00039733"/>
    </source>
</evidence>
<dbReference type="GO" id="GO:0043952">
    <property type="term" value="P:protein transport by the Sec complex"/>
    <property type="evidence" value="ECO:0007669"/>
    <property type="project" value="UniProtKB-UniRule"/>
</dbReference>
<evidence type="ECO:0000256" key="7">
    <source>
        <dbReference type="ARBA" id="ARBA00023010"/>
    </source>
</evidence>
<evidence type="ECO:0000256" key="3">
    <source>
        <dbReference type="ARBA" id="ARBA00022448"/>
    </source>
</evidence>
<dbReference type="GO" id="GO:0006605">
    <property type="term" value="P:protein targeting"/>
    <property type="evidence" value="ECO:0007669"/>
    <property type="project" value="UniProtKB-UniRule"/>
</dbReference>
<protein>
    <recommendedName>
        <fullName evidence="9 10">Protein translocase subunit SecY</fullName>
    </recommendedName>
</protein>
<reference evidence="12 13" key="1">
    <citation type="journal article" date="2017" name="ISME J.">
        <title>Potential for microbial H2 and metal transformations associated with novel bacteria and archaea in deep terrestrial subsurface sediments.</title>
        <authorList>
            <person name="Hernsdorf A.W."/>
            <person name="Amano Y."/>
            <person name="Miyakawa K."/>
            <person name="Ise K."/>
            <person name="Suzuki Y."/>
            <person name="Anantharaman K."/>
            <person name="Probst A."/>
            <person name="Burstein D."/>
            <person name="Thomas B.C."/>
            <person name="Banfield J.F."/>
        </authorList>
    </citation>
    <scope>NUCLEOTIDE SEQUENCE [LARGE SCALE GENOMIC DNA]</scope>
    <source>
        <strain evidence="12">HGW-Actinobacteria-3</strain>
    </source>
</reference>
<dbReference type="PANTHER" id="PTHR10906">
    <property type="entry name" value="SECY/SEC61-ALPHA FAMILY MEMBER"/>
    <property type="match status" value="1"/>
</dbReference>
<evidence type="ECO:0000256" key="10">
    <source>
        <dbReference type="HAMAP-Rule" id="MF_01465"/>
    </source>
</evidence>
<evidence type="ECO:0000313" key="12">
    <source>
        <dbReference type="EMBL" id="PKQ28144.1"/>
    </source>
</evidence>
<feature type="transmembrane region" description="Helical" evidence="10">
    <location>
        <begin position="209"/>
        <end position="229"/>
    </location>
</feature>
<dbReference type="PRINTS" id="PR00303">
    <property type="entry name" value="SECYTRNLCASE"/>
</dbReference>
<keyword evidence="4 10" id="KW-0812">Transmembrane</keyword>
<comment type="caution">
    <text evidence="12">The sequence shown here is derived from an EMBL/GenBank/DDBJ whole genome shotgun (WGS) entry which is preliminary data.</text>
</comment>
<dbReference type="EMBL" id="PHEX01000031">
    <property type="protein sequence ID" value="PKQ28144.1"/>
    <property type="molecule type" value="Genomic_DNA"/>
</dbReference>
<evidence type="ECO:0000256" key="4">
    <source>
        <dbReference type="ARBA" id="ARBA00022692"/>
    </source>
</evidence>
<dbReference type="SUPFAM" id="SSF103491">
    <property type="entry name" value="Preprotein translocase SecY subunit"/>
    <property type="match status" value="1"/>
</dbReference>
<dbReference type="NCBIfam" id="TIGR00967">
    <property type="entry name" value="3a0501s007"/>
    <property type="match status" value="1"/>
</dbReference>
<dbReference type="PROSITE" id="PS00756">
    <property type="entry name" value="SECY_2"/>
    <property type="match status" value="1"/>
</dbReference>
<dbReference type="Proteomes" id="UP000233654">
    <property type="component" value="Unassembled WGS sequence"/>
</dbReference>
<feature type="transmembrane region" description="Helical" evidence="10">
    <location>
        <begin position="363"/>
        <end position="381"/>
    </location>
</feature>
<keyword evidence="8 10" id="KW-0472">Membrane</keyword>
<proteinExistence type="inferred from homology"/>
<evidence type="ECO:0000256" key="2">
    <source>
        <dbReference type="ARBA" id="ARBA00005751"/>
    </source>
</evidence>
<evidence type="ECO:0000256" key="6">
    <source>
        <dbReference type="ARBA" id="ARBA00022989"/>
    </source>
</evidence>
<dbReference type="InterPro" id="IPR030659">
    <property type="entry name" value="SecY_CS"/>
</dbReference>
<keyword evidence="10" id="KW-1003">Cell membrane</keyword>
<evidence type="ECO:0000256" key="5">
    <source>
        <dbReference type="ARBA" id="ARBA00022927"/>
    </source>
</evidence>
<feature type="transmembrane region" description="Helical" evidence="10">
    <location>
        <begin position="301"/>
        <end position="323"/>
    </location>
</feature>
<comment type="subcellular location">
    <subcellularLocation>
        <location evidence="10">Cell membrane</location>
        <topology evidence="10">Multi-pass membrane protein</topology>
    </subcellularLocation>
    <subcellularLocation>
        <location evidence="1">Membrane</location>
        <topology evidence="1">Multi-pass membrane protein</topology>
    </subcellularLocation>
</comment>
<feature type="transmembrane region" description="Helical" evidence="10">
    <location>
        <begin position="20"/>
        <end position="45"/>
    </location>
</feature>
<comment type="similarity">
    <text evidence="2 10 11">Belongs to the SecY/SEC61-alpha family.</text>
</comment>
<feature type="transmembrane region" description="Helical" evidence="10">
    <location>
        <begin position="387"/>
        <end position="404"/>
    </location>
</feature>
<organism evidence="12 13">
    <name type="scientific">Candidatus Anoxymicrobium japonicum</name>
    <dbReference type="NCBI Taxonomy" id="2013648"/>
    <lineage>
        <taxon>Bacteria</taxon>
        <taxon>Bacillati</taxon>
        <taxon>Actinomycetota</taxon>
        <taxon>Candidatus Geothermincolia</taxon>
        <taxon>Candidatus Geothermincolales</taxon>
        <taxon>Candidatus Anoxymicrobiaceae</taxon>
        <taxon>Candidatus Anoxymicrobium</taxon>
    </lineage>
</organism>
<keyword evidence="7 10" id="KW-0811">Translocation</keyword>
<keyword evidence="6 10" id="KW-1133">Transmembrane helix</keyword>